<proteinExistence type="predicted"/>
<dbReference type="RefSeq" id="WP_174403597.1">
    <property type="nucleotide sequence ID" value="NZ_BLVO01000004.1"/>
</dbReference>
<dbReference type="EMBL" id="BLVO01000004">
    <property type="protein sequence ID" value="GFM31906.1"/>
    <property type="molecule type" value="Genomic_DNA"/>
</dbReference>
<dbReference type="Pfam" id="PF04023">
    <property type="entry name" value="FeoA"/>
    <property type="match status" value="1"/>
</dbReference>
<dbReference type="GO" id="GO:0046914">
    <property type="term" value="F:transition metal ion binding"/>
    <property type="evidence" value="ECO:0007669"/>
    <property type="project" value="InterPro"/>
</dbReference>
<comment type="caution">
    <text evidence="3">The sequence shown here is derived from an EMBL/GenBank/DDBJ whole genome shotgun (WGS) entry which is preliminary data.</text>
</comment>
<keyword evidence="1" id="KW-0408">Iron</keyword>
<evidence type="ECO:0000313" key="4">
    <source>
        <dbReference type="Proteomes" id="UP000503840"/>
    </source>
</evidence>
<sequence>MNCCTLDKVPAGCKATIKGYCGCSRERGRLCALGLTPGTVVEVCAPCSVRVRESCVALGIEVAGLVTCEPLENDAQPKGRVA</sequence>
<dbReference type="Proteomes" id="UP000503840">
    <property type="component" value="Unassembled WGS sequence"/>
</dbReference>
<dbReference type="InterPro" id="IPR038157">
    <property type="entry name" value="FeoA_core_dom"/>
</dbReference>
<name>A0A7J0BE07_9BACT</name>
<evidence type="ECO:0000259" key="2">
    <source>
        <dbReference type="SMART" id="SM00899"/>
    </source>
</evidence>
<dbReference type="InterPro" id="IPR007167">
    <property type="entry name" value="Fe-transptr_FeoA-like"/>
</dbReference>
<feature type="domain" description="Ferrous iron transporter FeoA-like" evidence="2">
    <location>
        <begin position="4"/>
        <end position="70"/>
    </location>
</feature>
<gene>
    <name evidence="3" type="ORF">DSM101010T_02710</name>
</gene>
<evidence type="ECO:0000313" key="3">
    <source>
        <dbReference type="EMBL" id="GFM31906.1"/>
    </source>
</evidence>
<dbReference type="SMART" id="SM00899">
    <property type="entry name" value="FeoA"/>
    <property type="match status" value="1"/>
</dbReference>
<dbReference type="SUPFAM" id="SSF50037">
    <property type="entry name" value="C-terminal domain of transcriptional repressors"/>
    <property type="match status" value="1"/>
</dbReference>
<keyword evidence="4" id="KW-1185">Reference proteome</keyword>
<protein>
    <submittedName>
        <fullName evidence="3">Iron transporter</fullName>
    </submittedName>
</protein>
<accession>A0A7J0BE07</accession>
<organism evidence="3 4">
    <name type="scientific">Desulfovibrio subterraneus</name>
    <dbReference type="NCBI Taxonomy" id="2718620"/>
    <lineage>
        <taxon>Bacteria</taxon>
        <taxon>Pseudomonadati</taxon>
        <taxon>Thermodesulfobacteriota</taxon>
        <taxon>Desulfovibrionia</taxon>
        <taxon>Desulfovibrionales</taxon>
        <taxon>Desulfovibrionaceae</taxon>
        <taxon>Desulfovibrio</taxon>
    </lineage>
</organism>
<dbReference type="Gene3D" id="2.30.30.90">
    <property type="match status" value="1"/>
</dbReference>
<dbReference type="InterPro" id="IPR008988">
    <property type="entry name" value="Transcriptional_repressor_C"/>
</dbReference>
<dbReference type="AlphaFoldDB" id="A0A7J0BE07"/>
<evidence type="ECO:0000256" key="1">
    <source>
        <dbReference type="ARBA" id="ARBA00023004"/>
    </source>
</evidence>
<reference evidence="3 4" key="1">
    <citation type="submission" date="2020-05" db="EMBL/GenBank/DDBJ databases">
        <title>Draft genome sequence of Desulfovibrio sp. strain HN2T.</title>
        <authorList>
            <person name="Ueno A."/>
            <person name="Tamazawa S."/>
            <person name="Tamamura S."/>
            <person name="Murakami T."/>
            <person name="Kiyama T."/>
            <person name="Inomata H."/>
            <person name="Amano Y."/>
            <person name="Miyakawa K."/>
            <person name="Tamaki H."/>
            <person name="Naganuma T."/>
            <person name="Kaneko K."/>
        </authorList>
    </citation>
    <scope>NUCLEOTIDE SEQUENCE [LARGE SCALE GENOMIC DNA]</scope>
    <source>
        <strain evidence="3 4">HN2</strain>
    </source>
</reference>